<keyword evidence="3" id="KW-1185">Reference proteome</keyword>
<gene>
    <name evidence="2" type="ORF">R3P38DRAFT_2809885</name>
    <name evidence="1" type="ORF">R3P38DRAFT_2811627</name>
</gene>
<dbReference type="EMBL" id="JAWWNJ010000180">
    <property type="protein sequence ID" value="KAK6974762.1"/>
    <property type="molecule type" value="Genomic_DNA"/>
</dbReference>
<organism evidence="1 3">
    <name type="scientific">Favolaschia claudopus</name>
    <dbReference type="NCBI Taxonomy" id="2862362"/>
    <lineage>
        <taxon>Eukaryota</taxon>
        <taxon>Fungi</taxon>
        <taxon>Dikarya</taxon>
        <taxon>Basidiomycota</taxon>
        <taxon>Agaricomycotina</taxon>
        <taxon>Agaricomycetes</taxon>
        <taxon>Agaricomycetidae</taxon>
        <taxon>Agaricales</taxon>
        <taxon>Marasmiineae</taxon>
        <taxon>Mycenaceae</taxon>
        <taxon>Favolaschia</taxon>
    </lineage>
</organism>
<dbReference type="AlphaFoldDB" id="A0AAV9Z999"/>
<protein>
    <submittedName>
        <fullName evidence="1">Uncharacterized protein</fullName>
    </submittedName>
</protein>
<evidence type="ECO:0000313" key="3">
    <source>
        <dbReference type="Proteomes" id="UP001362999"/>
    </source>
</evidence>
<dbReference type="EMBL" id="JAWWNJ010000165">
    <property type="protein sequence ID" value="KAK6977801.1"/>
    <property type="molecule type" value="Genomic_DNA"/>
</dbReference>
<dbReference type="Proteomes" id="UP001362999">
    <property type="component" value="Unassembled WGS sequence"/>
</dbReference>
<proteinExistence type="predicted"/>
<name>A0AAV9Z999_9AGAR</name>
<sequence>MDNFFEPSPDTLGETASPLDRLCERGETRDWLAATMLGGLIYSAGFGVNNVMQPYLQNALGVFYEAHGLQSAIGPNAEAAFSNVWNAPYEAFVRNYIIVDVATKLNGVDIQYAALIRAVAGLIAAFERGYNSHRNLLDRRKEVEIDAEDGKRRFKQPPGGKHCSAMSKALWFCTLVRSLVISLFSPKSWASAAVLVPSAATTYLALASNDSVKSLGLTCVSDILLIVGFRYRLEIEYVFEFVSGGRWSHAWAVKVGGAIQRGVWNTFRKLAIGWTG</sequence>
<reference evidence="1 3" key="1">
    <citation type="journal article" date="2024" name="J Genomics">
        <title>Draft genome sequencing and assembly of Favolaschia claudopus CIRM-BRFM 2984 isolated from oak limbs.</title>
        <authorList>
            <person name="Navarro D."/>
            <person name="Drula E."/>
            <person name="Chaduli D."/>
            <person name="Cazenave R."/>
            <person name="Ahrendt S."/>
            <person name="Wang J."/>
            <person name="Lipzen A."/>
            <person name="Daum C."/>
            <person name="Barry K."/>
            <person name="Grigoriev I.V."/>
            <person name="Favel A."/>
            <person name="Rosso M.N."/>
            <person name="Martin F."/>
        </authorList>
    </citation>
    <scope>NUCLEOTIDE SEQUENCE [LARGE SCALE GENOMIC DNA]</scope>
    <source>
        <strain evidence="1 3">CIRM-BRFM 2984</strain>
    </source>
</reference>
<evidence type="ECO:0000313" key="1">
    <source>
        <dbReference type="EMBL" id="KAK6974762.1"/>
    </source>
</evidence>
<evidence type="ECO:0000313" key="2">
    <source>
        <dbReference type="EMBL" id="KAK6977801.1"/>
    </source>
</evidence>
<accession>A0AAV9Z999</accession>
<comment type="caution">
    <text evidence="1">The sequence shown here is derived from an EMBL/GenBank/DDBJ whole genome shotgun (WGS) entry which is preliminary data.</text>
</comment>